<comment type="caution">
    <text evidence="3">The sequence shown here is derived from an EMBL/GenBank/DDBJ whole genome shotgun (WGS) entry which is preliminary data.</text>
</comment>
<protein>
    <submittedName>
        <fullName evidence="3">Uncharacterized protein</fullName>
    </submittedName>
</protein>
<sequence>MAEDKDEPFRQTAGAGKSPDPDEGGAFAPGGGAEMTHIEQDGETPRDLAATLDNPDAGSAPADLPPPEQPYKAPEQPHKTKEPSRAPLLVGALILGALGGVGGVLALRSFESLDAAPTADALAELNARAVEIEKKAEASAAALAALQGRVASAETTAGKASAAADAAVSEMHKSLAASAAPAPSGGDAAAPPTGVAAADLAPVASKVDAVASRVGAFESKVAAFESKLGAVEAKLATPKIDARAKQDQEEADAAAKALSTAHSIAVVAAALTQHVGAGVPFEADVVALGNLNVDAARLQPLKANARTGVSKVSDLADGFAAIVPALEAPEPAKPESGILERLTHDALNLVRVRRQAEPSDTDVPGQIAAIESALARLDVVKAYALWSQLPPDLKVKSAKWGEAAKARLDAIAAANAIEADAVATLGKPKS</sequence>
<name>A0A2J7TCV1_METSI</name>
<reference evidence="3 4" key="1">
    <citation type="submission" date="2017-10" db="EMBL/GenBank/DDBJ databases">
        <title>Genome announcement of Methylocella silvestris TVC from permafrost.</title>
        <authorList>
            <person name="Wang J."/>
            <person name="Geng K."/>
            <person name="Ul-Haque F."/>
            <person name="Crombie A.T."/>
            <person name="Street L.E."/>
            <person name="Wookey P.A."/>
            <person name="Murrell J.C."/>
            <person name="Pratscher J."/>
        </authorList>
    </citation>
    <scope>NUCLEOTIDE SEQUENCE [LARGE SCALE GENOMIC DNA]</scope>
    <source>
        <strain evidence="3 4">TVC</strain>
    </source>
</reference>
<evidence type="ECO:0000313" key="3">
    <source>
        <dbReference type="EMBL" id="PNG24585.1"/>
    </source>
</evidence>
<dbReference type="EMBL" id="PDZR01000028">
    <property type="protein sequence ID" value="PNG24585.1"/>
    <property type="molecule type" value="Genomic_DNA"/>
</dbReference>
<keyword evidence="2" id="KW-1133">Transmembrane helix</keyword>
<feature type="region of interest" description="Disordered" evidence="1">
    <location>
        <begin position="1"/>
        <end position="84"/>
    </location>
</feature>
<organism evidence="3 4">
    <name type="scientific">Methylocella silvestris</name>
    <dbReference type="NCBI Taxonomy" id="199596"/>
    <lineage>
        <taxon>Bacteria</taxon>
        <taxon>Pseudomonadati</taxon>
        <taxon>Pseudomonadota</taxon>
        <taxon>Alphaproteobacteria</taxon>
        <taxon>Hyphomicrobiales</taxon>
        <taxon>Beijerinckiaceae</taxon>
        <taxon>Methylocella</taxon>
    </lineage>
</organism>
<gene>
    <name evidence="3" type="ORF">CR492_17740</name>
</gene>
<evidence type="ECO:0000256" key="1">
    <source>
        <dbReference type="SAM" id="MobiDB-lite"/>
    </source>
</evidence>
<feature type="compositionally biased region" description="Basic and acidic residues" evidence="1">
    <location>
        <begin position="36"/>
        <end position="46"/>
    </location>
</feature>
<keyword evidence="2" id="KW-0472">Membrane</keyword>
<dbReference type="AlphaFoldDB" id="A0A2J7TCV1"/>
<feature type="compositionally biased region" description="Basic and acidic residues" evidence="1">
    <location>
        <begin position="75"/>
        <end position="84"/>
    </location>
</feature>
<dbReference type="RefSeq" id="WP_102845068.1">
    <property type="nucleotide sequence ID" value="NZ_PDZR01000028.1"/>
</dbReference>
<keyword evidence="2" id="KW-0812">Transmembrane</keyword>
<dbReference type="Proteomes" id="UP000236286">
    <property type="component" value="Unassembled WGS sequence"/>
</dbReference>
<evidence type="ECO:0000313" key="4">
    <source>
        <dbReference type="Proteomes" id="UP000236286"/>
    </source>
</evidence>
<dbReference type="OrthoDB" id="8439779at2"/>
<proteinExistence type="predicted"/>
<evidence type="ECO:0000256" key="2">
    <source>
        <dbReference type="SAM" id="Phobius"/>
    </source>
</evidence>
<accession>A0A2J7TCV1</accession>
<feature type="transmembrane region" description="Helical" evidence="2">
    <location>
        <begin position="88"/>
        <end position="107"/>
    </location>
</feature>